<dbReference type="InterPro" id="IPR023750">
    <property type="entry name" value="RbsD-like_sf"/>
</dbReference>
<gene>
    <name evidence="4" type="ORF">SAMN07250955_11819</name>
</gene>
<dbReference type="PANTHER" id="PTHR31690">
    <property type="entry name" value="FUCOSE MUTAROTASE"/>
    <property type="match status" value="1"/>
</dbReference>
<dbReference type="GO" id="GO:0062193">
    <property type="term" value="F:D-ribose pyranase activity"/>
    <property type="evidence" value="ECO:0007669"/>
    <property type="project" value="UniProtKB-EC"/>
</dbReference>
<sequence length="176" mass="18906">MHFRGDLVADNNNHNGGWRPFGPRKLGMLKSIHPLIGPELLHALAAMGHGDEIVLVDANFPATSVASETVLGQPLRLDGVDVVEAARIVLSLLPLDAFVDDPAVVMQVVGDATAVPEVVALLQKIVEEAHGQALPLKAIERFDFYARAKQAFAVVATSERRLYGNIILKKGVIPPP</sequence>
<comment type="catalytic activity">
    <reaction evidence="1">
        <text>beta-D-ribopyranose = beta-D-ribofuranose</text>
        <dbReference type="Rhea" id="RHEA:25432"/>
        <dbReference type="ChEBI" id="CHEBI:27476"/>
        <dbReference type="ChEBI" id="CHEBI:47002"/>
        <dbReference type="EC" id="5.4.99.62"/>
    </reaction>
</comment>
<dbReference type="Pfam" id="PF05025">
    <property type="entry name" value="RbsD_FucU"/>
    <property type="match status" value="1"/>
</dbReference>
<dbReference type="GO" id="GO:0036373">
    <property type="term" value="F:L-fucose mutarotase activity"/>
    <property type="evidence" value="ECO:0007669"/>
    <property type="project" value="UniProtKB-EC"/>
</dbReference>
<evidence type="ECO:0000256" key="1">
    <source>
        <dbReference type="ARBA" id="ARBA00000223"/>
    </source>
</evidence>
<dbReference type="SUPFAM" id="SSF102546">
    <property type="entry name" value="RbsD-like"/>
    <property type="match status" value="1"/>
</dbReference>
<dbReference type="InterPro" id="IPR007721">
    <property type="entry name" value="RbsD_FucU"/>
</dbReference>
<accession>A0A212RZW1</accession>
<dbReference type="EMBL" id="FYEH01000018">
    <property type="protein sequence ID" value="SNB78223.1"/>
    <property type="molecule type" value="Genomic_DNA"/>
</dbReference>
<dbReference type="GO" id="GO:0042806">
    <property type="term" value="F:fucose binding"/>
    <property type="evidence" value="ECO:0007669"/>
    <property type="project" value="TreeGrafter"/>
</dbReference>
<organism evidence="4 5">
    <name type="scientific">Arboricoccus pini</name>
    <dbReference type="NCBI Taxonomy" id="1963835"/>
    <lineage>
        <taxon>Bacteria</taxon>
        <taxon>Pseudomonadati</taxon>
        <taxon>Pseudomonadota</taxon>
        <taxon>Alphaproteobacteria</taxon>
        <taxon>Geminicoccales</taxon>
        <taxon>Geminicoccaceae</taxon>
        <taxon>Arboricoccus</taxon>
    </lineage>
</organism>
<keyword evidence="5" id="KW-1185">Reference proteome</keyword>
<evidence type="ECO:0000313" key="5">
    <source>
        <dbReference type="Proteomes" id="UP000197065"/>
    </source>
</evidence>
<dbReference type="AlphaFoldDB" id="A0A212RZW1"/>
<dbReference type="Proteomes" id="UP000197065">
    <property type="component" value="Unassembled WGS sequence"/>
</dbReference>
<evidence type="ECO:0000256" key="2">
    <source>
        <dbReference type="ARBA" id="ARBA00023235"/>
    </source>
</evidence>
<keyword evidence="2" id="KW-0413">Isomerase</keyword>
<proteinExistence type="predicted"/>
<reference evidence="4 5" key="1">
    <citation type="submission" date="2017-06" db="EMBL/GenBank/DDBJ databases">
        <authorList>
            <person name="Kim H.J."/>
            <person name="Triplett B.A."/>
        </authorList>
    </citation>
    <scope>NUCLEOTIDE SEQUENCE [LARGE SCALE GENOMIC DNA]</scope>
    <source>
        <strain evidence="4 5">B29T1</strain>
    </source>
</reference>
<evidence type="ECO:0000256" key="3">
    <source>
        <dbReference type="ARBA" id="ARBA00036324"/>
    </source>
</evidence>
<dbReference type="InterPro" id="IPR050443">
    <property type="entry name" value="RbsD/FucU_mutarotase"/>
</dbReference>
<evidence type="ECO:0000313" key="4">
    <source>
        <dbReference type="EMBL" id="SNB78223.1"/>
    </source>
</evidence>
<dbReference type="PANTHER" id="PTHR31690:SF4">
    <property type="entry name" value="FUCOSE MUTAROTASE"/>
    <property type="match status" value="1"/>
</dbReference>
<comment type="catalytic activity">
    <reaction evidence="3">
        <text>alpha-L-fucose = beta-L-fucose</text>
        <dbReference type="Rhea" id="RHEA:25580"/>
        <dbReference type="ChEBI" id="CHEBI:42548"/>
        <dbReference type="ChEBI" id="CHEBI:42589"/>
        <dbReference type="EC" id="5.1.3.29"/>
    </reaction>
</comment>
<protein>
    <submittedName>
        <fullName evidence="4">L-fucose mutarotase</fullName>
    </submittedName>
</protein>
<dbReference type="Gene3D" id="3.40.1650.10">
    <property type="entry name" value="RbsD-like domain"/>
    <property type="match status" value="1"/>
</dbReference>
<dbReference type="GO" id="GO:0006004">
    <property type="term" value="P:fucose metabolic process"/>
    <property type="evidence" value="ECO:0007669"/>
    <property type="project" value="TreeGrafter"/>
</dbReference>
<name>A0A212RZW1_9PROT</name>